<protein>
    <submittedName>
        <fullName evidence="5">Uncharacterized protein</fullName>
    </submittedName>
</protein>
<dbReference type="Proteomes" id="UP000346198">
    <property type="component" value="Unassembled WGS sequence"/>
</dbReference>
<dbReference type="InterPro" id="IPR016187">
    <property type="entry name" value="CTDL_fold"/>
</dbReference>
<feature type="domain" description="Hydrazine synthase alpha subunit middle" evidence="4">
    <location>
        <begin position="439"/>
        <end position="529"/>
    </location>
</feature>
<proteinExistence type="predicted"/>
<dbReference type="GO" id="GO:0120147">
    <property type="term" value="F:formylglycine-generating oxidase activity"/>
    <property type="evidence" value="ECO:0007669"/>
    <property type="project" value="TreeGrafter"/>
</dbReference>
<name>A0A6C2UI37_9BACT</name>
<reference evidence="5 6" key="1">
    <citation type="submission" date="2019-04" db="EMBL/GenBank/DDBJ databases">
        <authorList>
            <person name="Van Vliet M D."/>
        </authorList>
    </citation>
    <scope>NUCLEOTIDE SEQUENCE [LARGE SCALE GENOMIC DNA]</scope>
    <source>
        <strain evidence="5 6">F21</strain>
    </source>
</reference>
<feature type="region of interest" description="Disordered" evidence="1">
    <location>
        <begin position="801"/>
        <end position="824"/>
    </location>
</feature>
<organism evidence="5 6">
    <name type="scientific">Pontiella sulfatireligans</name>
    <dbReference type="NCBI Taxonomy" id="2750658"/>
    <lineage>
        <taxon>Bacteria</taxon>
        <taxon>Pseudomonadati</taxon>
        <taxon>Kiritimatiellota</taxon>
        <taxon>Kiritimatiellia</taxon>
        <taxon>Kiritimatiellales</taxon>
        <taxon>Pontiellaceae</taxon>
        <taxon>Pontiella</taxon>
    </lineage>
</organism>
<feature type="domain" description="Sulfatase-modifying factor enzyme-like" evidence="3">
    <location>
        <begin position="774"/>
        <end position="999"/>
    </location>
</feature>
<evidence type="ECO:0000256" key="1">
    <source>
        <dbReference type="SAM" id="MobiDB-lite"/>
    </source>
</evidence>
<feature type="chain" id="PRO_5025629888" evidence="2">
    <location>
        <begin position="24"/>
        <end position="1004"/>
    </location>
</feature>
<evidence type="ECO:0000256" key="2">
    <source>
        <dbReference type="SAM" id="SignalP"/>
    </source>
</evidence>
<dbReference type="InterPro" id="IPR040698">
    <property type="entry name" value="HZS_alpha_mid"/>
</dbReference>
<dbReference type="EMBL" id="CAAHFH010000001">
    <property type="protein sequence ID" value="VGO19533.1"/>
    <property type="molecule type" value="Genomic_DNA"/>
</dbReference>
<evidence type="ECO:0000313" key="6">
    <source>
        <dbReference type="Proteomes" id="UP000346198"/>
    </source>
</evidence>
<dbReference type="SUPFAM" id="SSF56436">
    <property type="entry name" value="C-type lectin-like"/>
    <property type="match status" value="1"/>
</dbReference>
<evidence type="ECO:0000259" key="4">
    <source>
        <dbReference type="Pfam" id="PF18582"/>
    </source>
</evidence>
<dbReference type="InterPro" id="IPR051043">
    <property type="entry name" value="Sulfatase_Mod_Factor_Kinase"/>
</dbReference>
<dbReference type="InterPro" id="IPR042095">
    <property type="entry name" value="SUMF_sf"/>
</dbReference>
<dbReference type="PANTHER" id="PTHR23150:SF19">
    <property type="entry name" value="FORMYLGLYCINE-GENERATING ENZYME"/>
    <property type="match status" value="1"/>
</dbReference>
<dbReference type="Pfam" id="PF03781">
    <property type="entry name" value="FGE-sulfatase"/>
    <property type="match status" value="1"/>
</dbReference>
<dbReference type="InterPro" id="IPR011042">
    <property type="entry name" value="6-blade_b-propeller_TolB-like"/>
</dbReference>
<dbReference type="InterPro" id="IPR005532">
    <property type="entry name" value="SUMF_dom"/>
</dbReference>
<dbReference type="SUPFAM" id="SSF82171">
    <property type="entry name" value="DPP6 N-terminal domain-like"/>
    <property type="match status" value="1"/>
</dbReference>
<dbReference type="Gene3D" id="2.120.10.30">
    <property type="entry name" value="TolB, C-terminal domain"/>
    <property type="match status" value="1"/>
</dbReference>
<feature type="signal peptide" evidence="2">
    <location>
        <begin position="1"/>
        <end position="23"/>
    </location>
</feature>
<gene>
    <name evidence="5" type="ORF">SCARR_01592</name>
</gene>
<keyword evidence="2" id="KW-0732">Signal</keyword>
<sequence length="1004" mass="112665">MTMLKFLLSGFLTISLCSMAAFADSKQTSTTVSADTNASDLFQSGQELEGIRILCVKRAWPTWSKKKDKDVLDHLGFPVNHVAHSSLSRDSYQNEIGIYDPATGSYKTLYKPDGNYFVGQIDLHWQADKFLFTESNSTNWKIFEMNIDGSGLRQVSQTPEDVSSFDACYLPDGGIVFASDAPKQGVPCWHGWRARKDPKRYVANLYRMNADGSGMRRLCYDQDHDLHPFVRNDGQVMFSRWDYTGINRIYMRTIMTMNPDGTGQKSIYGSNRWFPSGFYYPQELPGQPGTFLGIVAGYHQSWRSGKLALLNLSDTDNAHAGTTQIHGPWEPLEPAVRDGWTHSSWPEFMTPSYITSRHYLTSAWETPANKKIGIYLADADNNILLLHEEEGVAFLEPIPVQPRKVPPAVPQRVNLDKDGATVYIQDVYMGPGLKEVPRGTVKNLRVIAYDFGYSRLAGTDKIGLSGPWEAMRILGTAPVESDGSAMFKIPANTPVAFQPLDENGRAVQLMRSWVTAMPGETMSCVGCHESPETAPLSKRSIALLKEPEPLAEWYGPARGFDFEREVQPVLNRYCVSCHNDEQPLDLRGEKYFPEYTGRVPGTWDFLRLHPDLKAKYDNKVLYTPAYEALLPYIRRVNVGDDVSLLEPGEYHANTSELVQLLKEGHKGIELDPESWSRITTWIDMNGPCHGTWYDVYNEPVPEDDTNRRWELAALYGGPAVIPDIIPEVDPYDETPVTFRYEETKSLERKPLKDLPKPTSKSLDLGNGERIDLVNFGAGYWMGSCEISNAQFRQFDPNHSSRYFGKRHDEESDGSGKGLPLDEDEQPAVRVSWNRAMAFCAWLSEQTGTNVSLPTAAQWEQACLAGGRGEFYYPGDDFSVYENMADNTFASYGYKGDSATGHFQVAGDVDLVISEGVDFADRTFDDGACVTAPIGSYAPNRFGLYDMHGNAAEWTLSDYGRNEKTVKGGSYLDRPERCSVSVSHGYPAWQNVYNVGFRIIVTERQ</sequence>
<keyword evidence="6" id="KW-1185">Reference proteome</keyword>
<dbReference type="PANTHER" id="PTHR23150">
    <property type="entry name" value="SULFATASE MODIFYING FACTOR 1, 2"/>
    <property type="match status" value="1"/>
</dbReference>
<accession>A0A6C2UI37</accession>
<dbReference type="RefSeq" id="WP_136060918.1">
    <property type="nucleotide sequence ID" value="NZ_CAAHFH010000001.1"/>
</dbReference>
<evidence type="ECO:0000259" key="3">
    <source>
        <dbReference type="Pfam" id="PF03781"/>
    </source>
</evidence>
<evidence type="ECO:0000313" key="5">
    <source>
        <dbReference type="EMBL" id="VGO19533.1"/>
    </source>
</evidence>
<dbReference type="Pfam" id="PF18582">
    <property type="entry name" value="HZS_alpha"/>
    <property type="match status" value="1"/>
</dbReference>
<dbReference type="Gene3D" id="3.90.1580.10">
    <property type="entry name" value="paralog of FGE (formylglycine-generating enzyme)"/>
    <property type="match status" value="1"/>
</dbReference>
<dbReference type="AlphaFoldDB" id="A0A6C2UI37"/>